<dbReference type="Gene3D" id="3.30.70.100">
    <property type="match status" value="2"/>
</dbReference>
<evidence type="ECO:0000256" key="4">
    <source>
        <dbReference type="ARBA" id="ARBA00022723"/>
    </source>
</evidence>
<comment type="subcellular location">
    <subcellularLocation>
        <location evidence="1">Membrane</location>
        <topology evidence="1">Multi-pass membrane protein</topology>
    </subcellularLocation>
</comment>
<evidence type="ECO:0000313" key="12">
    <source>
        <dbReference type="EMBL" id="VAX01950.1"/>
    </source>
</evidence>
<dbReference type="Gene3D" id="3.40.1110.10">
    <property type="entry name" value="Calcium-transporting ATPase, cytoplasmic domain N"/>
    <property type="match status" value="1"/>
</dbReference>
<dbReference type="Gene3D" id="2.70.150.10">
    <property type="entry name" value="Calcium-transporting ATPase, cytoplasmic transduction domain A"/>
    <property type="match status" value="1"/>
</dbReference>
<dbReference type="PRINTS" id="PR00119">
    <property type="entry name" value="CATATPASE"/>
</dbReference>
<dbReference type="GO" id="GO:0005524">
    <property type="term" value="F:ATP binding"/>
    <property type="evidence" value="ECO:0007669"/>
    <property type="project" value="UniProtKB-KW"/>
</dbReference>
<sequence>MTDKKPNTLTYRIDGMDCPDCAAKIEKIAGELPGVADLRVNFTTGKLSAKVASTAAADRLCDTVKSLGYSLHDISQPVTSVLRVENLDCSEEVSLIEKMLAHLPGLVSLDANPVTQRLAVTHNPKQLPLEQIIATLAEAKLTAVPFGEAGIKGGFWAENSTLVAMLSAAVLVAAGLILHHLLGADASWAKLAFGSAILTGGWPIARKALAAARHGAIDMNVLMSIAVIGALFIDAWDEGAMVVFLFSLAQWLESRSMDRARNAVRALMELAPPVARVLREGHEVTVPVEQVQVSEIIRLRPGDKAPLDGEVVDGHSALNQAPITGESLPVEKAPGDIVYAGSINGQGSLDVRVTRLATDTTLAHIIHLIEEAQAARAPAQAFIDRFARVYTPAVLVLAALIAVLPPLLFGQAFGDWFYRALVLLVIACPCALVISTPVAIVSGLARGARAGVLIKGGVHLENIGHLRALAFDKTGTLTEGRPKVQDVEPLDATPPAQLLRIAASLEARSEHPLAQAILEHAAEAGITTDAVTDFQALTGRGVQARIDGRYYQLGNHRLFEESGLCSPVVEAMLNRRESEGKTVIILADEQRVLGLISIADQPRNNARETIAYLRTLGIEHITMLTGDNHGTARVIAEHLGIDEPHAELLPADKVEAIKALVARHQRVGMVGDGVNDAPAMAAATTGIAMGAAGSDVALETADLVLMGDDLGRLPFAIRLSRASLRVIHQNIAVALGLKAIFLALAIPGYATLWMAVFADMGASLLVIANSLRLLRLR</sequence>
<dbReference type="InterPro" id="IPR027256">
    <property type="entry name" value="P-typ_ATPase_IB"/>
</dbReference>
<proteinExistence type="inferred from homology"/>
<keyword evidence="7" id="KW-1278">Translocase</keyword>
<dbReference type="InterPro" id="IPR006121">
    <property type="entry name" value="HMA_dom"/>
</dbReference>
<dbReference type="GO" id="GO:0046872">
    <property type="term" value="F:metal ion binding"/>
    <property type="evidence" value="ECO:0007669"/>
    <property type="project" value="UniProtKB-KW"/>
</dbReference>
<gene>
    <name evidence="12" type="ORF">MNBD_GAMMA20-388</name>
</gene>
<feature type="domain" description="HMA" evidence="11">
    <location>
        <begin position="7"/>
        <end position="72"/>
    </location>
</feature>
<dbReference type="InterPro" id="IPR018303">
    <property type="entry name" value="ATPase_P-typ_P_site"/>
</dbReference>
<comment type="similarity">
    <text evidence="2">Belongs to the cation transport ATPase (P-type) (TC 3.A.3) family. Type IB subfamily.</text>
</comment>
<evidence type="ECO:0000256" key="5">
    <source>
        <dbReference type="ARBA" id="ARBA00022741"/>
    </source>
</evidence>
<dbReference type="NCBIfam" id="TIGR01494">
    <property type="entry name" value="ATPase_P-type"/>
    <property type="match status" value="1"/>
</dbReference>
<feature type="transmembrane region" description="Helical" evidence="10">
    <location>
        <begin position="162"/>
        <end position="182"/>
    </location>
</feature>
<evidence type="ECO:0000256" key="8">
    <source>
        <dbReference type="ARBA" id="ARBA00022989"/>
    </source>
</evidence>
<organism evidence="12">
    <name type="scientific">hydrothermal vent metagenome</name>
    <dbReference type="NCBI Taxonomy" id="652676"/>
    <lineage>
        <taxon>unclassified sequences</taxon>
        <taxon>metagenomes</taxon>
        <taxon>ecological metagenomes</taxon>
    </lineage>
</organism>
<dbReference type="InterPro" id="IPR036412">
    <property type="entry name" value="HAD-like_sf"/>
</dbReference>
<keyword evidence="12" id="KW-0378">Hydrolase</keyword>
<keyword evidence="5" id="KW-0547">Nucleotide-binding</keyword>
<dbReference type="PROSITE" id="PS00154">
    <property type="entry name" value="ATPASE_E1_E2"/>
    <property type="match status" value="1"/>
</dbReference>
<dbReference type="SFLD" id="SFLDG00002">
    <property type="entry name" value="C1.7:_P-type_atpase_like"/>
    <property type="match status" value="1"/>
</dbReference>
<dbReference type="SFLD" id="SFLDS00003">
    <property type="entry name" value="Haloacid_Dehalogenase"/>
    <property type="match status" value="1"/>
</dbReference>
<dbReference type="GO" id="GO:0019829">
    <property type="term" value="F:ATPase-coupled monoatomic cation transmembrane transporter activity"/>
    <property type="evidence" value="ECO:0007669"/>
    <property type="project" value="InterPro"/>
</dbReference>
<dbReference type="Pfam" id="PF00702">
    <property type="entry name" value="Hydrolase"/>
    <property type="match status" value="1"/>
</dbReference>
<reference evidence="12" key="1">
    <citation type="submission" date="2018-06" db="EMBL/GenBank/DDBJ databases">
        <authorList>
            <person name="Zhirakovskaya E."/>
        </authorList>
    </citation>
    <scope>NUCLEOTIDE SEQUENCE</scope>
</reference>
<dbReference type="InterPro" id="IPR044492">
    <property type="entry name" value="P_typ_ATPase_HD_dom"/>
</dbReference>
<protein>
    <submittedName>
        <fullName evidence="12">Lead, cadmium, zinc and mercury transporting ATPase Copper-translocating P-type ATPase</fullName>
        <ecNumber evidence="12">3.6.3.3</ecNumber>
        <ecNumber evidence="12">3.6.3.4</ecNumber>
    </submittedName>
</protein>
<evidence type="ECO:0000256" key="9">
    <source>
        <dbReference type="ARBA" id="ARBA00023136"/>
    </source>
</evidence>
<feature type="domain" description="HMA" evidence="11">
    <location>
        <begin position="78"/>
        <end position="144"/>
    </location>
</feature>
<dbReference type="NCBIfam" id="TIGR01511">
    <property type="entry name" value="ATPase-IB1_Cu"/>
    <property type="match status" value="1"/>
</dbReference>
<dbReference type="NCBIfam" id="TIGR01512">
    <property type="entry name" value="ATPase-IB2_Cd"/>
    <property type="match status" value="1"/>
</dbReference>
<name>A0A3B1AUN7_9ZZZZ</name>
<dbReference type="InterPro" id="IPR008250">
    <property type="entry name" value="ATPase_P-typ_transduc_dom_A_sf"/>
</dbReference>
<evidence type="ECO:0000256" key="6">
    <source>
        <dbReference type="ARBA" id="ARBA00022840"/>
    </source>
</evidence>
<dbReference type="SUPFAM" id="SSF56784">
    <property type="entry name" value="HAD-like"/>
    <property type="match status" value="1"/>
</dbReference>
<dbReference type="EC" id="3.6.3.3" evidence="12"/>
<dbReference type="GO" id="GO:0016887">
    <property type="term" value="F:ATP hydrolysis activity"/>
    <property type="evidence" value="ECO:0007669"/>
    <property type="project" value="InterPro"/>
</dbReference>
<keyword evidence="6" id="KW-0067">ATP-binding</keyword>
<dbReference type="EMBL" id="UOFU01000245">
    <property type="protein sequence ID" value="VAX01950.1"/>
    <property type="molecule type" value="Genomic_DNA"/>
</dbReference>
<dbReference type="SUPFAM" id="SSF81653">
    <property type="entry name" value="Calcium ATPase, transduction domain A"/>
    <property type="match status" value="1"/>
</dbReference>
<dbReference type="CDD" id="cd00371">
    <property type="entry name" value="HMA"/>
    <property type="match status" value="2"/>
</dbReference>
<dbReference type="PANTHER" id="PTHR48085">
    <property type="entry name" value="CADMIUM/ZINC-TRANSPORTING ATPASE HMA2-RELATED"/>
    <property type="match status" value="1"/>
</dbReference>
<accession>A0A3B1AUN7</accession>
<dbReference type="AlphaFoldDB" id="A0A3B1AUN7"/>
<dbReference type="InterPro" id="IPR023298">
    <property type="entry name" value="ATPase_P-typ_TM_dom_sf"/>
</dbReference>
<feature type="transmembrane region" description="Helical" evidence="10">
    <location>
        <begin position="752"/>
        <end position="774"/>
    </location>
</feature>
<dbReference type="InterPro" id="IPR036163">
    <property type="entry name" value="HMA_dom_sf"/>
</dbReference>
<dbReference type="PANTHER" id="PTHR48085:SF5">
    <property type="entry name" value="CADMIUM_ZINC-TRANSPORTING ATPASE HMA4-RELATED"/>
    <property type="match status" value="1"/>
</dbReference>
<dbReference type="PROSITE" id="PS50846">
    <property type="entry name" value="HMA_2"/>
    <property type="match status" value="2"/>
</dbReference>
<dbReference type="Gene3D" id="3.40.50.1000">
    <property type="entry name" value="HAD superfamily/HAD-like"/>
    <property type="match status" value="1"/>
</dbReference>
<dbReference type="InterPro" id="IPR023214">
    <property type="entry name" value="HAD_sf"/>
</dbReference>
<keyword evidence="4" id="KW-0479">Metal-binding</keyword>
<dbReference type="Pfam" id="PF00403">
    <property type="entry name" value="HMA"/>
    <property type="match status" value="2"/>
</dbReference>
<dbReference type="EC" id="3.6.3.4" evidence="12"/>
<dbReference type="FunFam" id="2.70.150.10:FF:000002">
    <property type="entry name" value="Copper-transporting ATPase 1, putative"/>
    <property type="match status" value="1"/>
</dbReference>
<keyword evidence="8 10" id="KW-1133">Transmembrane helix</keyword>
<dbReference type="GO" id="GO:0015086">
    <property type="term" value="F:cadmium ion transmembrane transporter activity"/>
    <property type="evidence" value="ECO:0007669"/>
    <property type="project" value="TreeGrafter"/>
</dbReference>
<keyword evidence="3 10" id="KW-0812">Transmembrane</keyword>
<evidence type="ECO:0000259" key="11">
    <source>
        <dbReference type="PROSITE" id="PS50846"/>
    </source>
</evidence>
<feature type="transmembrane region" description="Helical" evidence="10">
    <location>
        <begin position="416"/>
        <end position="445"/>
    </location>
</feature>
<dbReference type="NCBIfam" id="TIGR01525">
    <property type="entry name" value="ATPase-IB_hvy"/>
    <property type="match status" value="1"/>
</dbReference>
<dbReference type="InterPro" id="IPR023299">
    <property type="entry name" value="ATPase_P-typ_cyto_dom_N"/>
</dbReference>
<evidence type="ECO:0000256" key="3">
    <source>
        <dbReference type="ARBA" id="ARBA00022692"/>
    </source>
</evidence>
<evidence type="ECO:0000256" key="10">
    <source>
        <dbReference type="SAM" id="Phobius"/>
    </source>
</evidence>
<evidence type="ECO:0000256" key="7">
    <source>
        <dbReference type="ARBA" id="ARBA00022967"/>
    </source>
</evidence>
<dbReference type="SUPFAM" id="SSF55008">
    <property type="entry name" value="HMA, heavy metal-associated domain"/>
    <property type="match status" value="2"/>
</dbReference>
<dbReference type="InterPro" id="IPR059000">
    <property type="entry name" value="ATPase_P-type_domA"/>
</dbReference>
<dbReference type="SFLD" id="SFLDF00027">
    <property type="entry name" value="p-type_atpase"/>
    <property type="match status" value="1"/>
</dbReference>
<dbReference type="SUPFAM" id="SSF81665">
    <property type="entry name" value="Calcium ATPase, transmembrane domain M"/>
    <property type="match status" value="1"/>
</dbReference>
<dbReference type="GO" id="GO:0016020">
    <property type="term" value="C:membrane"/>
    <property type="evidence" value="ECO:0007669"/>
    <property type="project" value="UniProtKB-SubCell"/>
</dbReference>
<dbReference type="Pfam" id="PF00122">
    <property type="entry name" value="E1-E2_ATPase"/>
    <property type="match status" value="1"/>
</dbReference>
<keyword evidence="9 10" id="KW-0472">Membrane</keyword>
<dbReference type="InterPro" id="IPR051014">
    <property type="entry name" value="Cation_Transport_ATPase_IB"/>
</dbReference>
<evidence type="ECO:0000256" key="2">
    <source>
        <dbReference type="ARBA" id="ARBA00006024"/>
    </source>
</evidence>
<feature type="transmembrane region" description="Helical" evidence="10">
    <location>
        <begin position="726"/>
        <end position="746"/>
    </location>
</feature>
<feature type="transmembrane region" description="Helical" evidence="10">
    <location>
        <begin position="389"/>
        <end position="410"/>
    </location>
</feature>
<dbReference type="InterPro" id="IPR001757">
    <property type="entry name" value="P_typ_ATPase"/>
</dbReference>
<dbReference type="PRINTS" id="PR00941">
    <property type="entry name" value="CDATPASE"/>
</dbReference>
<evidence type="ECO:0000256" key="1">
    <source>
        <dbReference type="ARBA" id="ARBA00004141"/>
    </source>
</evidence>